<keyword evidence="3" id="KW-1185">Reference proteome</keyword>
<feature type="domain" description="Heterokaryon incompatibility" evidence="1">
    <location>
        <begin position="256"/>
        <end position="388"/>
    </location>
</feature>
<evidence type="ECO:0000313" key="3">
    <source>
        <dbReference type="Proteomes" id="UP001243330"/>
    </source>
</evidence>
<dbReference type="InterPro" id="IPR010730">
    <property type="entry name" value="HET"/>
</dbReference>
<protein>
    <recommendedName>
        <fullName evidence="1">Heterokaryon incompatibility domain-containing protein</fullName>
    </recommendedName>
</protein>
<dbReference type="PANTHER" id="PTHR33112">
    <property type="entry name" value="DOMAIN PROTEIN, PUTATIVE-RELATED"/>
    <property type="match status" value="1"/>
</dbReference>
<sequence length="756" mass="86412">MSLCHASSAISERKDIPNAGDIANNVHKSPTDTNLCADCARIDFEAAFDEAAWDEAANARHYIYLQDLTTRSDWNRWQGDWVQHQSDGFPPSCWFCESLLKILLNPDKMRFERICGRPFERIVAFDRWYRPKSWYRFFRDGGKGPKCWAPTAYQNVGRDGIENAFYISAVPAAPPDEKASKMISPLVCVRDSGMSGLFEPRLTSQFVDFDLVKTWIQTCNEHHPQCLKNQNRPTPHIRLIDCVERRIIRAERGSRYVALSYVWGSAPATATPSSNTELGDLPRTIADAISVTLNLGYRYLWVDRYCIRQHDESDKMEQIQIMDQIYECAVLTIIAAAGRDDNYGLPGVEKQRIVQTWRKGPLSFAQLKYPEDEVEGSVWNTRGWTFQESILSHRRLIFTESSVFLQCEKSKAHELLGYLDPTGTNTEKVVEEYDSAMAVSSISSWRSVMVFIPTENSSVSITDNFEKFKLTTTAYSKRNFTYPADIFHGLRGISRKFEKTSAPIYNIFGIPFALYHDQISAERFFVSGLSWHWERTGSLDESPEWPHSSKFPTWSWAKSLGVGIIWGQSIQLKDDLFLWPTGIGFRTNEHAPAYTLEDCIKLRQQVSPMLEFNILEVDVYLLSVPIFLTITEDTSETTVSFWAEPRTSSWSTPVAWLEDPIMNGNRLNIAGREGIAEQLSAGSWGMMVLATNIREVTKGYLETFYFFILEWEIVDGSRRAYKVGRMEIKANAEPGESGLERLIKEHGVSREQVQIH</sequence>
<dbReference type="Pfam" id="PF06985">
    <property type="entry name" value="HET"/>
    <property type="match status" value="1"/>
</dbReference>
<accession>A0AAD9EAF4</accession>
<comment type="caution">
    <text evidence="2">The sequence shown here is derived from an EMBL/GenBank/DDBJ whole genome shotgun (WGS) entry which is preliminary data.</text>
</comment>
<dbReference type="Proteomes" id="UP001243330">
    <property type="component" value="Unassembled WGS sequence"/>
</dbReference>
<dbReference type="PANTHER" id="PTHR33112:SF1">
    <property type="entry name" value="HETEROKARYON INCOMPATIBILITY DOMAIN-CONTAINING PROTEIN"/>
    <property type="match status" value="1"/>
</dbReference>
<dbReference type="EMBL" id="JAQOWY010000336">
    <property type="protein sequence ID" value="KAK1843869.1"/>
    <property type="molecule type" value="Genomic_DNA"/>
</dbReference>
<reference evidence="2" key="1">
    <citation type="submission" date="2023-01" db="EMBL/GenBank/DDBJ databases">
        <title>Colletotrichum chrysophilum M932 genome sequence.</title>
        <authorList>
            <person name="Baroncelli R."/>
        </authorList>
    </citation>
    <scope>NUCLEOTIDE SEQUENCE</scope>
    <source>
        <strain evidence="2">M932</strain>
    </source>
</reference>
<name>A0AAD9EAF4_9PEZI</name>
<organism evidence="2 3">
    <name type="scientific">Colletotrichum chrysophilum</name>
    <dbReference type="NCBI Taxonomy" id="1836956"/>
    <lineage>
        <taxon>Eukaryota</taxon>
        <taxon>Fungi</taxon>
        <taxon>Dikarya</taxon>
        <taxon>Ascomycota</taxon>
        <taxon>Pezizomycotina</taxon>
        <taxon>Sordariomycetes</taxon>
        <taxon>Hypocreomycetidae</taxon>
        <taxon>Glomerellales</taxon>
        <taxon>Glomerellaceae</taxon>
        <taxon>Colletotrichum</taxon>
        <taxon>Colletotrichum gloeosporioides species complex</taxon>
    </lineage>
</organism>
<proteinExistence type="predicted"/>
<evidence type="ECO:0000313" key="2">
    <source>
        <dbReference type="EMBL" id="KAK1843869.1"/>
    </source>
</evidence>
<gene>
    <name evidence="2" type="ORF">CCHR01_13504</name>
</gene>
<evidence type="ECO:0000259" key="1">
    <source>
        <dbReference type="Pfam" id="PF06985"/>
    </source>
</evidence>
<dbReference type="AlphaFoldDB" id="A0AAD9EAF4"/>